<dbReference type="EMBL" id="CP077073">
    <property type="protein sequence ID" value="QXH35286.1"/>
    <property type="molecule type" value="Genomic_DNA"/>
</dbReference>
<organism evidence="2 3">
    <name type="scientific">Pseudomonas muyukensis</name>
    <dbReference type="NCBI Taxonomy" id="2842357"/>
    <lineage>
        <taxon>Bacteria</taxon>
        <taxon>Pseudomonadati</taxon>
        <taxon>Pseudomonadota</taxon>
        <taxon>Gammaproteobacteria</taxon>
        <taxon>Pseudomonadales</taxon>
        <taxon>Pseudomonadaceae</taxon>
        <taxon>Pseudomonas</taxon>
    </lineage>
</organism>
<protein>
    <submittedName>
        <fullName evidence="2">Aldehyde dehydrogenase family protein</fullName>
    </submittedName>
</protein>
<name>A0ABX8M873_9PSED</name>
<accession>A0ABX8M873</accession>
<dbReference type="Proteomes" id="UP001047646">
    <property type="component" value="Chromosome"/>
</dbReference>
<dbReference type="InterPro" id="IPR008670">
    <property type="entry name" value="CoA_reduct_LuxC"/>
</dbReference>
<proteinExistence type="predicted"/>
<evidence type="ECO:0000256" key="1">
    <source>
        <dbReference type="ARBA" id="ARBA00022857"/>
    </source>
</evidence>
<sequence>MYLIHGQCLADLTLDQALQRLSEGLARTLSQPCALDSLLACAERFAERLLDEGLLAELDTASREELRAFCQPDTLRGKLEHELGENPFSLRRIDYQAGHFESWRPLGVVVHITPANAPLLPFFAMLESLLVGNINWLRPSAREQGLNTRLLQAFLACDASGQLARHVAVLPVSKAELPRLLAHADGVCAWGSNATLKAIREQLPDGCRWIPWGHKISFAWLVPDAVDRSALEALADEVCRLDQQACSSPQVVFVDSEDSATLHAIGEQLAAALQRRQACWPALRPNLQEAAQITTTLALAELDQAFADRPGQVWRGEGWQLVLEPAMAIAPSPLFRTLLLRPLPRDAAIEVLRPWRSHLQSCGLISTAREFAALSQLLLAAGVDRVTHIAQMQAGYSGEPHDGVYALSMLARRVSVSLGADCLARQATLDPVRPPPMNVVDHPIMDRGAFLNSSMSERAQLFFRSGGSSGAPKLAGFSYRDYHRQMQAAADGLFAAGLDPATDSVLNLMYGGNLYGGLLSFFTVLDKLGARHYPMAGPQDDDYSEIARFIVSQRIDTLIGMPTTVHQLFLREAHTLRGYGGIRKVLLGGEHLGQAQRSFIQGFGVQTLRSVLYGTVDAGPLGHSCAASPDGVFHLMSEIQCLEIVDLERDEPVASGEVGRFLVTSLAREGQRLRRYEIGDTGRWLPGPCTCGSPAPRFELLGRHGGLVRIGTMFIQPQRLAELADAPLQLHLEHDPDNGLERIRVWVDADPDTVKARLCGDTELSMAVELGLLDLQVSQRAQAHFERHPQSGKTPLLRDKRLESVCRKRK</sequence>
<dbReference type="Pfam" id="PF05893">
    <property type="entry name" value="LuxC"/>
    <property type="match status" value="1"/>
</dbReference>
<dbReference type="RefSeq" id="WP_217850563.1">
    <property type="nucleotide sequence ID" value="NZ_CP077073.1"/>
</dbReference>
<gene>
    <name evidence="2" type="ORF">KSS95_00190</name>
</gene>
<keyword evidence="1" id="KW-0521">NADP</keyword>
<keyword evidence="3" id="KW-1185">Reference proteome</keyword>
<evidence type="ECO:0000313" key="3">
    <source>
        <dbReference type="Proteomes" id="UP001047646"/>
    </source>
</evidence>
<dbReference type="PANTHER" id="PTHR43845">
    <property type="entry name" value="BLR5969 PROTEIN"/>
    <property type="match status" value="1"/>
</dbReference>
<reference evidence="2" key="1">
    <citation type="journal article" date="2021" name="Microorganisms">
        <title>The Ever-Expanding Pseudomonas Genus: Description of 43 New Species and Partition of the Pseudomonas putida Group.</title>
        <authorList>
            <person name="Girard L."/>
            <person name="Lood C."/>
            <person name="Hofte M."/>
            <person name="Vandamme P."/>
            <person name="Rokni-Zadeh H."/>
            <person name="van Noort V."/>
            <person name="Lavigne R."/>
            <person name="De Mot R."/>
        </authorList>
    </citation>
    <scope>NUCLEOTIDE SEQUENCE</scope>
    <source>
        <strain evidence="2">COW39</strain>
    </source>
</reference>
<dbReference type="PANTHER" id="PTHR43845:SF1">
    <property type="entry name" value="BLR5969 PROTEIN"/>
    <property type="match status" value="1"/>
</dbReference>
<evidence type="ECO:0000313" key="2">
    <source>
        <dbReference type="EMBL" id="QXH35286.1"/>
    </source>
</evidence>